<reference evidence="1 2" key="1">
    <citation type="journal article" date="2012" name="J. Bacteriol.">
        <title>Complete genome sequence of the B12-producing Shimwellia blattae strain DSM 4481, isolated from a cockroach.</title>
        <authorList>
            <person name="Brzuszkiewicz E."/>
            <person name="Waschkowitz T."/>
            <person name="Wiezer A."/>
            <person name="Daniel R."/>
        </authorList>
    </citation>
    <scope>NUCLEOTIDE SEQUENCE [LARGE SCALE GENOMIC DNA]</scope>
    <source>
        <strain evidence="2">ATCC 29907 / DSM 4481 / JCM 1650 / NBRC 105725 / CDC 9005-74</strain>
    </source>
</reference>
<dbReference type="STRING" id="630626.EBL_c01620"/>
<dbReference type="KEGG" id="ebt:EBL_c01620"/>
<evidence type="ECO:0000313" key="1">
    <source>
        <dbReference type="EMBL" id="AFJ45297.1"/>
    </source>
</evidence>
<dbReference type="RefSeq" id="WP_002440616.1">
    <property type="nucleotide sequence ID" value="NC_017910.1"/>
</dbReference>
<dbReference type="Pfam" id="PF11769">
    <property type="entry name" value="DUF3313"/>
    <property type="match status" value="1"/>
</dbReference>
<keyword evidence="2" id="KW-1185">Reference proteome</keyword>
<dbReference type="EMBL" id="CP001560">
    <property type="protein sequence ID" value="AFJ45297.1"/>
    <property type="molecule type" value="Genomic_DNA"/>
</dbReference>
<accession>I2B443</accession>
<evidence type="ECO:0000313" key="2">
    <source>
        <dbReference type="Proteomes" id="UP000001955"/>
    </source>
</evidence>
<sequence>MNLNSTAKLLCALVTAGVMLSGCSSSRTEKQQYSGFLKDYSGLTEAVSASGQPVLRWVDPTVNFANYDKLIYNPVTYYPTPRPGPQVSQETLNQVRNYADQKLKSSLQSRFTLTTKPGPKTLIIRSAITAVNTSNESMQFYEVLPVTMVLAAGQVVTGYRTQDTHLYFEAEAVDSVTGKVLIKVLRKGNGKQLSNSQQAVTMETLKGVIDSLATDARLFENGIK</sequence>
<protein>
    <submittedName>
        <fullName evidence="1">Putative lipoprotein</fullName>
    </submittedName>
</protein>
<gene>
    <name evidence="1" type="primary">ydcL1</name>
    <name evidence="1" type="ordered locus">EBL_c01620</name>
</gene>
<dbReference type="HOGENOM" id="CLU_088489_0_1_6"/>
<proteinExistence type="predicted"/>
<dbReference type="AlphaFoldDB" id="I2B443"/>
<dbReference type="eggNOG" id="ENOG502Z8IX">
    <property type="taxonomic scope" value="Bacteria"/>
</dbReference>
<dbReference type="OrthoDB" id="6192874at2"/>
<name>I2B443_SHIBC</name>
<dbReference type="InterPro" id="IPR021747">
    <property type="entry name" value="DUF3313"/>
</dbReference>
<dbReference type="Proteomes" id="UP000001955">
    <property type="component" value="Chromosome"/>
</dbReference>
<keyword evidence="1" id="KW-0449">Lipoprotein</keyword>
<dbReference type="PATRIC" id="fig|630626.3.peg.167"/>
<organism evidence="1 2">
    <name type="scientific">Shimwellia blattae (strain ATCC 29907 / DSM 4481 / JCM 1650 / NBRC 105725 / CDC 9005-74)</name>
    <name type="common">Escherichia blattae</name>
    <dbReference type="NCBI Taxonomy" id="630626"/>
    <lineage>
        <taxon>Bacteria</taxon>
        <taxon>Pseudomonadati</taxon>
        <taxon>Pseudomonadota</taxon>
        <taxon>Gammaproteobacteria</taxon>
        <taxon>Enterobacterales</taxon>
        <taxon>Enterobacteriaceae</taxon>
        <taxon>Shimwellia</taxon>
    </lineage>
</organism>
<accession>K6VZ89</accession>